<keyword evidence="1" id="KW-0732">Signal</keyword>
<gene>
    <name evidence="4" type="ORF">ECXG_04235</name>
</gene>
<dbReference type="InterPro" id="IPR055397">
    <property type="entry name" value="TraK_C"/>
</dbReference>
<evidence type="ECO:0000259" key="2">
    <source>
        <dbReference type="Pfam" id="PF06586"/>
    </source>
</evidence>
<feature type="domain" description="TraK N-terminal" evidence="2">
    <location>
        <begin position="41"/>
        <end position="134"/>
    </location>
</feature>
<name>A0A1X3ITJ4_ECOLX</name>
<organism evidence="4 5">
    <name type="scientific">Escherichia coli TA447</name>
    <dbReference type="NCBI Taxonomy" id="656447"/>
    <lineage>
        <taxon>Bacteria</taxon>
        <taxon>Pseudomonadati</taxon>
        <taxon>Pseudomonadota</taxon>
        <taxon>Gammaproteobacteria</taxon>
        <taxon>Enterobacterales</taxon>
        <taxon>Enterobacteriaceae</taxon>
        <taxon>Escherichia</taxon>
    </lineage>
</organism>
<dbReference type="NCBIfam" id="NF010296">
    <property type="entry name" value="PRK13736.1"/>
    <property type="match status" value="1"/>
</dbReference>
<dbReference type="InterPro" id="IPR010563">
    <property type="entry name" value="TraK_N"/>
</dbReference>
<comment type="caution">
    <text evidence="4">The sequence shown here is derived from an EMBL/GenBank/DDBJ whole genome shotgun (WGS) entry which is preliminary data.</text>
</comment>
<dbReference type="NCBIfam" id="TIGR02756">
    <property type="entry name" value="TraK_Ftype"/>
    <property type="match status" value="1"/>
</dbReference>
<evidence type="ECO:0000313" key="4">
    <source>
        <dbReference type="EMBL" id="OSK88036.1"/>
    </source>
</evidence>
<accession>A0A1X3ITJ4</accession>
<proteinExistence type="predicted"/>
<dbReference type="EMBL" id="ADIZ01000046">
    <property type="protein sequence ID" value="OSK88036.1"/>
    <property type="molecule type" value="Genomic_DNA"/>
</dbReference>
<feature type="chain" id="PRO_5012168446" evidence="1">
    <location>
        <begin position="30"/>
        <end position="259"/>
    </location>
</feature>
<dbReference type="Pfam" id="PF06586">
    <property type="entry name" value="TraK_N"/>
    <property type="match status" value="1"/>
</dbReference>
<dbReference type="RefSeq" id="WP_085453327.1">
    <property type="nucleotide sequence ID" value="NZ_ADIZ01000046.1"/>
</dbReference>
<dbReference type="Proteomes" id="UP000193942">
    <property type="component" value="Unassembled WGS sequence"/>
</dbReference>
<protein>
    <submittedName>
        <fullName evidence="4">Type-F conjugative transfer system secretin TraK</fullName>
    </submittedName>
</protein>
<evidence type="ECO:0000259" key="3">
    <source>
        <dbReference type="Pfam" id="PF23536"/>
    </source>
</evidence>
<feature type="domain" description="TraK C-terminal" evidence="3">
    <location>
        <begin position="153"/>
        <end position="249"/>
    </location>
</feature>
<dbReference type="Pfam" id="PF23536">
    <property type="entry name" value="TraK_C"/>
    <property type="match status" value="1"/>
</dbReference>
<evidence type="ECO:0000313" key="5">
    <source>
        <dbReference type="Proteomes" id="UP000193942"/>
    </source>
</evidence>
<reference evidence="4 5" key="1">
    <citation type="submission" date="2010-04" db="EMBL/GenBank/DDBJ databases">
        <title>The Genome Sequence of Escherichia coli TA447.</title>
        <authorList>
            <consortium name="The Broad Institute Genome Sequencing Platform"/>
            <consortium name="The Broad Institute Genome Sequencing Center for Infectious Disease"/>
            <person name="Feldgarden M."/>
            <person name="Gordon D.M."/>
            <person name="Johnson J.R."/>
            <person name="Johnston B.D."/>
            <person name="Young S."/>
            <person name="Zeng Q."/>
            <person name="Koehrsen M."/>
            <person name="Alvarado L."/>
            <person name="Berlin A.M."/>
            <person name="Borenstein D."/>
            <person name="Chapman S.B."/>
            <person name="Chen Z."/>
            <person name="Engels R."/>
            <person name="Freedman E."/>
            <person name="Gellesch M."/>
            <person name="Goldberg J."/>
            <person name="Griggs A."/>
            <person name="Gujja S."/>
            <person name="Heilman E.R."/>
            <person name="Heiman D.I."/>
            <person name="Hepburn T.A."/>
            <person name="Howarth C."/>
            <person name="Jen D."/>
            <person name="Larson L."/>
            <person name="Mehta T."/>
            <person name="Park D."/>
            <person name="Pearson M."/>
            <person name="Richards J."/>
            <person name="Roberts A."/>
            <person name="Saif S."/>
            <person name="Shea T.D."/>
            <person name="Shenoy N."/>
            <person name="Sisk P."/>
            <person name="Stolte C."/>
            <person name="Sykes S.N."/>
            <person name="Walk T."/>
            <person name="White J."/>
            <person name="Yandava C."/>
            <person name="Haas B."/>
            <person name="Henn M.R."/>
            <person name="Nusbaum C."/>
            <person name="Birren B."/>
        </authorList>
    </citation>
    <scope>NUCLEOTIDE SEQUENCE [LARGE SCALE GENOMIC DNA]</scope>
    <source>
        <strain evidence="4 5">TA447</strain>
    </source>
</reference>
<dbReference type="AlphaFoldDB" id="A0A1X3ITJ4"/>
<feature type="signal peptide" evidence="1">
    <location>
        <begin position="1"/>
        <end position="29"/>
    </location>
</feature>
<dbReference type="InterPro" id="IPR014126">
    <property type="entry name" value="TraK_Ftype"/>
</dbReference>
<evidence type="ECO:0000256" key="1">
    <source>
        <dbReference type="SAM" id="SignalP"/>
    </source>
</evidence>
<sequence>MKKINLHSNWQRRLSAVALLCGLACGVQAAPSAQLPVRVPVSPDAQARIALSNTQPNLLVVPGDRIVAVDSAQGTFTNAGDYGQTGMANGGVVLMTEKTTPFTFYVRTEGGLVVSVIGQPQARDGRVVHLMSDRPVRQKAAEPWERSHDYVALLVDVQKALLRGEVPPGYVASPVVGEPVFSLPAGLTLRAETMWSGDALRVYRYRVSNRQSEAKALPERLFSAPGVRSVLISPWADTLLPGASAEVWVTVGQEEVSSG</sequence>